<reference evidence="2 3" key="1">
    <citation type="submission" date="2019-12" db="EMBL/GenBank/DDBJ databases">
        <authorList>
            <person name="Alioto T."/>
            <person name="Alioto T."/>
            <person name="Gomez Garrido J."/>
        </authorList>
    </citation>
    <scope>NUCLEOTIDE SEQUENCE [LARGE SCALE GENOMIC DNA]</scope>
</reference>
<dbReference type="AlphaFoldDB" id="A0A8S0Q1C4"/>
<comment type="caution">
    <text evidence="2">The sequence shown here is derived from an EMBL/GenBank/DDBJ whole genome shotgun (WGS) entry which is preliminary data.</text>
</comment>
<gene>
    <name evidence="2" type="ORF">OLEA9_A088637</name>
</gene>
<feature type="non-terminal residue" evidence="2">
    <location>
        <position position="1"/>
    </location>
</feature>
<dbReference type="Pfam" id="PF00428">
    <property type="entry name" value="Ribosomal_60s"/>
    <property type="match status" value="1"/>
</dbReference>
<keyword evidence="3" id="KW-1185">Reference proteome</keyword>
<organism evidence="2 3">
    <name type="scientific">Olea europaea subsp. europaea</name>
    <dbReference type="NCBI Taxonomy" id="158383"/>
    <lineage>
        <taxon>Eukaryota</taxon>
        <taxon>Viridiplantae</taxon>
        <taxon>Streptophyta</taxon>
        <taxon>Embryophyta</taxon>
        <taxon>Tracheophyta</taxon>
        <taxon>Spermatophyta</taxon>
        <taxon>Magnoliopsida</taxon>
        <taxon>eudicotyledons</taxon>
        <taxon>Gunneridae</taxon>
        <taxon>Pentapetalae</taxon>
        <taxon>asterids</taxon>
        <taxon>lamiids</taxon>
        <taxon>Lamiales</taxon>
        <taxon>Oleaceae</taxon>
        <taxon>Oleeae</taxon>
        <taxon>Olea</taxon>
    </lineage>
</organism>
<feature type="region of interest" description="Disordered" evidence="1">
    <location>
        <begin position="76"/>
        <end position="105"/>
    </location>
</feature>
<proteinExistence type="predicted"/>
<accession>A0A8S0Q1C4</accession>
<dbReference type="Gramene" id="OE9A088637T1">
    <property type="protein sequence ID" value="OE9A088637C1"/>
    <property type="gene ID" value="OE9A088637"/>
</dbReference>
<evidence type="ECO:0000313" key="3">
    <source>
        <dbReference type="Proteomes" id="UP000594638"/>
    </source>
</evidence>
<evidence type="ECO:0000313" key="2">
    <source>
        <dbReference type="EMBL" id="CAA2958109.1"/>
    </source>
</evidence>
<dbReference type="Proteomes" id="UP000594638">
    <property type="component" value="Unassembled WGS sequence"/>
</dbReference>
<evidence type="ECO:0000256" key="1">
    <source>
        <dbReference type="SAM" id="MobiDB-lite"/>
    </source>
</evidence>
<protein>
    <submittedName>
        <fullName evidence="2">Uncharacterized protein</fullName>
    </submittedName>
</protein>
<sequence>FSGHSTSPAVRLRPSAASSQNLCEVSRSLQRLLLLVTVDRTRRLEVCVILTHLHNCKARVRSPPVCSSCAFIGGGGAAAASGGAAEEKKEEKEESDEDMGFPLFD</sequence>
<dbReference type="EMBL" id="CACTIH010000253">
    <property type="protein sequence ID" value="CAA2958109.1"/>
    <property type="molecule type" value="Genomic_DNA"/>
</dbReference>
<name>A0A8S0Q1C4_OLEEU</name>